<evidence type="ECO:0000259" key="1">
    <source>
        <dbReference type="Pfam" id="PF03184"/>
    </source>
</evidence>
<sequence length="70" mass="7880">LPSYTSRKLQPCDVAVFAPLKAAYRDQFEQRERGGVGTIGKSHFTYLYCPARTRTFIKKNILAGWAKSGL</sequence>
<keyword evidence="3" id="KW-1185">Reference proteome</keyword>
<dbReference type="EMBL" id="KV745890">
    <property type="protein sequence ID" value="OCK73212.1"/>
    <property type="molecule type" value="Genomic_DNA"/>
</dbReference>
<evidence type="ECO:0000313" key="3">
    <source>
        <dbReference type="Proteomes" id="UP000250266"/>
    </source>
</evidence>
<name>A0A8E2DWX6_9PEZI</name>
<feature type="non-terminal residue" evidence="2">
    <location>
        <position position="1"/>
    </location>
</feature>
<proteinExistence type="predicted"/>
<feature type="non-terminal residue" evidence="2">
    <location>
        <position position="70"/>
    </location>
</feature>
<dbReference type="Pfam" id="PF03184">
    <property type="entry name" value="DDE_1"/>
    <property type="match status" value="1"/>
</dbReference>
<dbReference type="GO" id="GO:0003676">
    <property type="term" value="F:nucleic acid binding"/>
    <property type="evidence" value="ECO:0007669"/>
    <property type="project" value="InterPro"/>
</dbReference>
<protein>
    <recommendedName>
        <fullName evidence="1">DDE-1 domain-containing protein</fullName>
    </recommendedName>
</protein>
<evidence type="ECO:0000313" key="2">
    <source>
        <dbReference type="EMBL" id="OCK73212.1"/>
    </source>
</evidence>
<accession>A0A8E2DWX6</accession>
<reference evidence="2 3" key="1">
    <citation type="journal article" date="2016" name="Nat. Commun.">
        <title>Ectomycorrhizal ecology is imprinted in the genome of the dominant symbiotic fungus Cenococcum geophilum.</title>
        <authorList>
            <consortium name="DOE Joint Genome Institute"/>
            <person name="Peter M."/>
            <person name="Kohler A."/>
            <person name="Ohm R.A."/>
            <person name="Kuo A."/>
            <person name="Krutzmann J."/>
            <person name="Morin E."/>
            <person name="Arend M."/>
            <person name="Barry K.W."/>
            <person name="Binder M."/>
            <person name="Choi C."/>
            <person name="Clum A."/>
            <person name="Copeland A."/>
            <person name="Grisel N."/>
            <person name="Haridas S."/>
            <person name="Kipfer T."/>
            <person name="LaButti K."/>
            <person name="Lindquist E."/>
            <person name="Lipzen A."/>
            <person name="Maire R."/>
            <person name="Meier B."/>
            <person name="Mihaltcheva S."/>
            <person name="Molinier V."/>
            <person name="Murat C."/>
            <person name="Poggeler S."/>
            <person name="Quandt C.A."/>
            <person name="Sperisen C."/>
            <person name="Tritt A."/>
            <person name="Tisserant E."/>
            <person name="Crous P.W."/>
            <person name="Henrissat B."/>
            <person name="Nehls U."/>
            <person name="Egli S."/>
            <person name="Spatafora J.W."/>
            <person name="Grigoriev I.V."/>
            <person name="Martin F.M."/>
        </authorList>
    </citation>
    <scope>NUCLEOTIDE SEQUENCE [LARGE SCALE GENOMIC DNA]</scope>
    <source>
        <strain evidence="2 3">CBS 459.81</strain>
    </source>
</reference>
<organism evidence="2 3">
    <name type="scientific">Lepidopterella palustris CBS 459.81</name>
    <dbReference type="NCBI Taxonomy" id="1314670"/>
    <lineage>
        <taxon>Eukaryota</taxon>
        <taxon>Fungi</taxon>
        <taxon>Dikarya</taxon>
        <taxon>Ascomycota</taxon>
        <taxon>Pezizomycotina</taxon>
        <taxon>Dothideomycetes</taxon>
        <taxon>Pleosporomycetidae</taxon>
        <taxon>Mytilinidiales</taxon>
        <taxon>Argynnaceae</taxon>
        <taxon>Lepidopterella</taxon>
    </lineage>
</organism>
<dbReference type="OrthoDB" id="4357141at2759"/>
<gene>
    <name evidence="2" type="ORF">K432DRAFT_261797</name>
</gene>
<dbReference type="Proteomes" id="UP000250266">
    <property type="component" value="Unassembled WGS sequence"/>
</dbReference>
<dbReference type="InterPro" id="IPR004875">
    <property type="entry name" value="DDE_SF_endonuclease_dom"/>
</dbReference>
<feature type="domain" description="DDE-1" evidence="1">
    <location>
        <begin position="1"/>
        <end position="31"/>
    </location>
</feature>
<dbReference type="AlphaFoldDB" id="A0A8E2DWX6"/>